<dbReference type="Proteomes" id="UP001383192">
    <property type="component" value="Unassembled WGS sequence"/>
</dbReference>
<gene>
    <name evidence="2" type="ORF">VNI00_016286</name>
</gene>
<sequence>MSSLGHVPKVAAAPFDASDADVILHTSDNVHFYIYRLILTLVSPFFRDMFTLPNPDASDANDGKKANGLPVIPVTEDSVSLDRTLRFVYPGLKPPVLSTWEEVEPIFEAFIKYQMEKTAPFTSILTSLLDTARKAPGNLDTSKDQNAEHWRAYASMRVLAKVEKFRNSLPEGTTARAVERASRVPFFELIMAYVDELDGWSARDFISLMKCCRAEALDRRDPSFEAWENDDPRWSFTCWNSRRSKPTAYMLSKELMVEWFKSNLLPSLREVGISGMHILPYEPNWSCPGCNQACRQMVSAAIEIFRKEIGDTLSMRLEDFRLVPCLHD</sequence>
<reference evidence="2 3" key="1">
    <citation type="submission" date="2024-01" db="EMBL/GenBank/DDBJ databases">
        <title>A draft genome for a cacao thread blight-causing isolate of Paramarasmius palmivorus.</title>
        <authorList>
            <person name="Baruah I.K."/>
            <person name="Bukari Y."/>
            <person name="Amoako-Attah I."/>
            <person name="Meinhardt L.W."/>
            <person name="Bailey B.A."/>
            <person name="Cohen S.P."/>
        </authorList>
    </citation>
    <scope>NUCLEOTIDE SEQUENCE [LARGE SCALE GENOMIC DNA]</scope>
    <source>
        <strain evidence="2 3">GH-12</strain>
    </source>
</reference>
<dbReference type="Gene3D" id="3.30.710.10">
    <property type="entry name" value="Potassium Channel Kv1.1, Chain A"/>
    <property type="match status" value="1"/>
</dbReference>
<accession>A0AAW0BEK6</accession>
<dbReference type="EMBL" id="JAYKXP010000124">
    <property type="protein sequence ID" value="KAK7024435.1"/>
    <property type="molecule type" value="Genomic_DNA"/>
</dbReference>
<protein>
    <recommendedName>
        <fullName evidence="1">BTB domain-containing protein</fullName>
    </recommendedName>
</protein>
<keyword evidence="3" id="KW-1185">Reference proteome</keyword>
<feature type="domain" description="BTB" evidence="1">
    <location>
        <begin position="20"/>
        <end position="91"/>
    </location>
</feature>
<organism evidence="2 3">
    <name type="scientific">Paramarasmius palmivorus</name>
    <dbReference type="NCBI Taxonomy" id="297713"/>
    <lineage>
        <taxon>Eukaryota</taxon>
        <taxon>Fungi</taxon>
        <taxon>Dikarya</taxon>
        <taxon>Basidiomycota</taxon>
        <taxon>Agaricomycotina</taxon>
        <taxon>Agaricomycetes</taxon>
        <taxon>Agaricomycetidae</taxon>
        <taxon>Agaricales</taxon>
        <taxon>Marasmiineae</taxon>
        <taxon>Marasmiaceae</taxon>
        <taxon>Paramarasmius</taxon>
    </lineage>
</organism>
<evidence type="ECO:0000313" key="3">
    <source>
        <dbReference type="Proteomes" id="UP001383192"/>
    </source>
</evidence>
<comment type="caution">
    <text evidence="2">The sequence shown here is derived from an EMBL/GenBank/DDBJ whole genome shotgun (WGS) entry which is preliminary data.</text>
</comment>
<evidence type="ECO:0000313" key="2">
    <source>
        <dbReference type="EMBL" id="KAK7024435.1"/>
    </source>
</evidence>
<dbReference type="InterPro" id="IPR000210">
    <property type="entry name" value="BTB/POZ_dom"/>
</dbReference>
<evidence type="ECO:0000259" key="1">
    <source>
        <dbReference type="PROSITE" id="PS50097"/>
    </source>
</evidence>
<dbReference type="PROSITE" id="PS50097">
    <property type="entry name" value="BTB"/>
    <property type="match status" value="1"/>
</dbReference>
<dbReference type="CDD" id="cd18186">
    <property type="entry name" value="BTB_POZ_ZBTB_KLHL-like"/>
    <property type="match status" value="1"/>
</dbReference>
<proteinExistence type="predicted"/>
<dbReference type="Pfam" id="PF00651">
    <property type="entry name" value="BTB"/>
    <property type="match status" value="1"/>
</dbReference>
<dbReference type="SUPFAM" id="SSF54695">
    <property type="entry name" value="POZ domain"/>
    <property type="match status" value="1"/>
</dbReference>
<dbReference type="AlphaFoldDB" id="A0AAW0BEK6"/>
<dbReference type="InterPro" id="IPR011333">
    <property type="entry name" value="SKP1/BTB/POZ_sf"/>
</dbReference>
<name>A0AAW0BEK6_9AGAR</name>